<feature type="region of interest" description="Disordered" evidence="1">
    <location>
        <begin position="623"/>
        <end position="656"/>
    </location>
</feature>
<accession>A0A336M3X8</accession>
<evidence type="ECO:0000313" key="2">
    <source>
        <dbReference type="EMBL" id="SSX20698.1"/>
    </source>
</evidence>
<gene>
    <name evidence="2" type="primary">CSON002260</name>
</gene>
<sequence>MFLIQPADIVVDNTFYNNHKTKCTSIVSTMKQQEENSNCARKNGLNGNLSASATIVSQSTIAIEQVSISHQSLGSNTNHQVVPSSSGRNGDNHMSSSTSPSALITTTANNNNEPSHMNISNDNNQKKTPSVESSSKPNNNSRSKNTTITGERLQFFKDGKFILELARAREGDRTGWVSIPRKTYWPPTVSSSTSANFKKHESSTSLSCSDDNSSIQSSPWQRDHSWKKTIPRQNISKHMVMFFRRPVKFYQLTKESLKSTRRKCRRPHDTNEISISFAKEEKKNIVQSNFSPKPNIDENDKIHSTNTTDDIVKMQNDENKTVTQEKNVIEQIKSNNTIKHSFKNKHVNQLDAIVKKLLDRIDSKPLRIDQIRISHYQHVSPRKRILREFEKVSLEDLQTTKKRSRAKTCNTNSILDGHTNVDKNSLCGISRRSISPHLTANLRSCSNLSQKVINGTNKFHTVESNTVTSTGISSIPVLVTQQHKSVSSCSPISIVTTPTVSQSRISSYSITSLLGHESSSSSNNNQFRKNNNSKIVSYTDLALSPVSPLGTELQKPIISTPSSFKKKLSPSYGTPSPLNNNANSGSGLEYYSMKRSPDLSPSPEHKVHSNVLPRYCSPSAYNMMQASSSSPQSYTTGVTPTSSSIRRSPSPSNSDGFNLRYKNSFLSESPSHHLYTNLSPSQRYSPISGYHNRKSPHMHNKSLLESPTKVNKNNLRGTSFNASSSLSTSVEDGTHIMKEILPSPGVRNLPKKTAALRQYNNTSTSITSTNFKRDQDNEFRLRDHEQMKEFMKKRESDIHSHSMNVGIPLLDTLDRSQLNNISMHNSHASSSIYPYLFSSGPSQHNSFLNTSLSSYYQQVYAAAYRNPLWIHYPTALSGTPTSSNFSLSEHSNVSLQNSSWSITERELATKTSEEHLKGLLIRDGDIEDSNSDVPLNLSKH</sequence>
<protein>
    <submittedName>
        <fullName evidence="2">CSON002260 protein</fullName>
    </submittedName>
</protein>
<dbReference type="AlphaFoldDB" id="A0A336M3X8"/>
<evidence type="ECO:0000256" key="1">
    <source>
        <dbReference type="SAM" id="MobiDB-lite"/>
    </source>
</evidence>
<organism evidence="2">
    <name type="scientific">Culicoides sonorensis</name>
    <name type="common">Biting midge</name>
    <dbReference type="NCBI Taxonomy" id="179676"/>
    <lineage>
        <taxon>Eukaryota</taxon>
        <taxon>Metazoa</taxon>
        <taxon>Ecdysozoa</taxon>
        <taxon>Arthropoda</taxon>
        <taxon>Hexapoda</taxon>
        <taxon>Insecta</taxon>
        <taxon>Pterygota</taxon>
        <taxon>Neoptera</taxon>
        <taxon>Endopterygota</taxon>
        <taxon>Diptera</taxon>
        <taxon>Nematocera</taxon>
        <taxon>Chironomoidea</taxon>
        <taxon>Ceratopogonidae</taxon>
        <taxon>Ceratopogoninae</taxon>
        <taxon>Culicoides</taxon>
        <taxon>Monoculicoides</taxon>
    </lineage>
</organism>
<feature type="compositionally biased region" description="Low complexity" evidence="1">
    <location>
        <begin position="133"/>
        <end position="145"/>
    </location>
</feature>
<reference evidence="2" key="1">
    <citation type="submission" date="2018-07" db="EMBL/GenBank/DDBJ databases">
        <authorList>
            <person name="Quirk P.G."/>
            <person name="Krulwich T.A."/>
        </authorList>
    </citation>
    <scope>NUCLEOTIDE SEQUENCE</scope>
</reference>
<dbReference type="VEuPathDB" id="VectorBase:CSON002260"/>
<name>A0A336M3X8_CULSO</name>
<feature type="region of interest" description="Disordered" evidence="1">
    <location>
        <begin position="72"/>
        <end position="150"/>
    </location>
</feature>
<feature type="compositionally biased region" description="Basic residues" evidence="1">
    <location>
        <begin position="691"/>
        <end position="700"/>
    </location>
</feature>
<feature type="region of interest" description="Disordered" evidence="1">
    <location>
        <begin position="673"/>
        <end position="701"/>
    </location>
</feature>
<feature type="compositionally biased region" description="Low complexity" evidence="1">
    <location>
        <begin position="203"/>
        <end position="218"/>
    </location>
</feature>
<feature type="compositionally biased region" description="Polar residues" evidence="1">
    <location>
        <begin position="623"/>
        <end position="641"/>
    </location>
</feature>
<feature type="compositionally biased region" description="Polar residues" evidence="1">
    <location>
        <begin position="72"/>
        <end position="132"/>
    </location>
</feature>
<feature type="compositionally biased region" description="Low complexity" evidence="1">
    <location>
        <begin position="642"/>
        <end position="654"/>
    </location>
</feature>
<feature type="region of interest" description="Disordered" evidence="1">
    <location>
        <begin position="202"/>
        <end position="225"/>
    </location>
</feature>
<feature type="region of interest" description="Disordered" evidence="1">
    <location>
        <begin position="563"/>
        <end position="610"/>
    </location>
</feature>
<feature type="compositionally biased region" description="Polar residues" evidence="1">
    <location>
        <begin position="571"/>
        <end position="586"/>
    </location>
</feature>
<feature type="compositionally biased region" description="Polar residues" evidence="1">
    <location>
        <begin position="673"/>
        <end position="685"/>
    </location>
</feature>
<dbReference type="EMBL" id="UFQT01000137">
    <property type="protein sequence ID" value="SSX20698.1"/>
    <property type="molecule type" value="Genomic_DNA"/>
</dbReference>
<proteinExistence type="predicted"/>